<dbReference type="RefSeq" id="WP_212992039.1">
    <property type="nucleotide sequence ID" value="NZ_BAABEA010000036.1"/>
</dbReference>
<keyword evidence="4" id="KW-1185">Reference proteome</keyword>
<feature type="compositionally biased region" description="Basic and acidic residues" evidence="1">
    <location>
        <begin position="322"/>
        <end position="334"/>
    </location>
</feature>
<dbReference type="EMBL" id="BOQL01000051">
    <property type="protein sequence ID" value="GIM74502.1"/>
    <property type="molecule type" value="Genomic_DNA"/>
</dbReference>
<evidence type="ECO:0000256" key="1">
    <source>
        <dbReference type="SAM" id="MobiDB-lite"/>
    </source>
</evidence>
<keyword evidence="2" id="KW-0732">Signal</keyword>
<organism evidence="3 4">
    <name type="scientific">Actinoplanes auranticolor</name>
    <dbReference type="NCBI Taxonomy" id="47988"/>
    <lineage>
        <taxon>Bacteria</taxon>
        <taxon>Bacillati</taxon>
        <taxon>Actinomycetota</taxon>
        <taxon>Actinomycetes</taxon>
        <taxon>Micromonosporales</taxon>
        <taxon>Micromonosporaceae</taxon>
        <taxon>Actinoplanes</taxon>
    </lineage>
</organism>
<feature type="chain" id="PRO_5037456800" evidence="2">
    <location>
        <begin position="28"/>
        <end position="359"/>
    </location>
</feature>
<protein>
    <submittedName>
        <fullName evidence="3">Uncharacterized protein</fullName>
    </submittedName>
</protein>
<evidence type="ECO:0000313" key="3">
    <source>
        <dbReference type="EMBL" id="GIM74502.1"/>
    </source>
</evidence>
<sequence>MIRTWLAGTLVAATAVISVIPGSPGFAADPGLDPCEFTSGSLTSLLPPEALTVHLAVASPYGAVRAAATTAINSPRGQIALKEFIPTGWCQATDRAEKDAAMNDHIIARVLATHAYETSPWVWSAANAARTASGAEKEYFVRFGLDEARAADQRARDENGANAAALRDFDRDYVALMRDTAQGEQVQIAAAYALRRDATDSDIVDFYTYAWSSFAKLDLERFQLTTAEQEMRWFAAVDRLQKAARDAQTAAEGASGEAQKALQQEAADKWGQVAAGAAPSASGWLTAKQTADAQARQWSAIYQLALRQTGPNWKAMSKPARNNRDAWERDSRNARDRAAYWEQVVEDARAAEEDIRPAG</sequence>
<dbReference type="Proteomes" id="UP000681340">
    <property type="component" value="Unassembled WGS sequence"/>
</dbReference>
<evidence type="ECO:0000256" key="2">
    <source>
        <dbReference type="SAM" id="SignalP"/>
    </source>
</evidence>
<dbReference type="AlphaFoldDB" id="A0A919VSS4"/>
<evidence type="ECO:0000313" key="4">
    <source>
        <dbReference type="Proteomes" id="UP000681340"/>
    </source>
</evidence>
<gene>
    <name evidence="3" type="ORF">Aau02nite_61310</name>
</gene>
<proteinExistence type="predicted"/>
<feature type="signal peptide" evidence="2">
    <location>
        <begin position="1"/>
        <end position="27"/>
    </location>
</feature>
<comment type="caution">
    <text evidence="3">The sequence shown here is derived from an EMBL/GenBank/DDBJ whole genome shotgun (WGS) entry which is preliminary data.</text>
</comment>
<name>A0A919VSS4_9ACTN</name>
<accession>A0A919VSS4</accession>
<feature type="region of interest" description="Disordered" evidence="1">
    <location>
        <begin position="313"/>
        <end position="334"/>
    </location>
</feature>
<reference evidence="3" key="1">
    <citation type="submission" date="2021-03" db="EMBL/GenBank/DDBJ databases">
        <title>Whole genome shotgun sequence of Actinoplanes auranticolor NBRC 12245.</title>
        <authorList>
            <person name="Komaki H."/>
            <person name="Tamura T."/>
        </authorList>
    </citation>
    <scope>NUCLEOTIDE SEQUENCE</scope>
    <source>
        <strain evidence="3">NBRC 12245</strain>
    </source>
</reference>